<evidence type="ECO:0000256" key="2">
    <source>
        <dbReference type="ARBA" id="ARBA00004756"/>
    </source>
</evidence>
<dbReference type="InterPro" id="IPR006269">
    <property type="entry name" value="KDO8P_synthase"/>
</dbReference>
<sequence>MARRVSIGEVTIGPGEPLALIAGPCVIESRNLLFQVAEALIEIREALGIPVVFKASYDKANRTSFRSFRGPGLLMGLEMLAEVKDRFGLPVISDVHKESEVEPAAEVLDALQIPAFLCRQTDLLITAAETNKPINVKKGQFMAPWDMVHVVEKIASTGNRKVLLTERGTTFGYNNLVVDFRSLPIMASLDCPVVFDATHSVQLPGGGKEASSGQREFVEPLARAAVAVGCDALFMEVHPSPDKALSDGPNMIPLKDLGPLLEGILKIARAVRGERG</sequence>
<evidence type="ECO:0000256" key="4">
    <source>
        <dbReference type="ARBA" id="ARBA00010499"/>
    </source>
</evidence>
<evidence type="ECO:0000256" key="8">
    <source>
        <dbReference type="HAMAP-Rule" id="MF_00056"/>
    </source>
</evidence>
<dbReference type="Pfam" id="PF00793">
    <property type="entry name" value="DAHP_synth_1"/>
    <property type="match status" value="1"/>
</dbReference>
<dbReference type="EC" id="2.5.1.55" evidence="8"/>
<evidence type="ECO:0000256" key="3">
    <source>
        <dbReference type="ARBA" id="ARBA00004845"/>
    </source>
</evidence>
<comment type="similarity">
    <text evidence="4 8">Belongs to the KdsA family.</text>
</comment>
<comment type="pathway">
    <text evidence="2">Bacterial outer membrane biogenesis; lipopolysaccharide biosynthesis.</text>
</comment>
<evidence type="ECO:0000256" key="1">
    <source>
        <dbReference type="ARBA" id="ARBA00004496"/>
    </source>
</evidence>
<dbReference type="NCBIfam" id="NF003543">
    <property type="entry name" value="PRK05198.1"/>
    <property type="match status" value="1"/>
</dbReference>
<proteinExistence type="inferred from homology"/>
<dbReference type="EMBL" id="DQWS01000228">
    <property type="protein sequence ID" value="HDD53612.1"/>
    <property type="molecule type" value="Genomic_DNA"/>
</dbReference>
<evidence type="ECO:0000256" key="6">
    <source>
        <dbReference type="ARBA" id="ARBA00022679"/>
    </source>
</evidence>
<comment type="pathway">
    <text evidence="3 8">Carbohydrate biosynthesis; 3-deoxy-D-manno-octulosonate biosynthesis; 3-deoxy-D-manno-octulosonate from D-ribulose 5-phosphate: step 2/3.</text>
</comment>
<name>A0A7C0U6V6_9BACT</name>
<dbReference type="UniPathway" id="UPA00357">
    <property type="reaction ID" value="UER00474"/>
</dbReference>
<dbReference type="InterPro" id="IPR013785">
    <property type="entry name" value="Aldolase_TIM"/>
</dbReference>
<dbReference type="NCBIfam" id="TIGR01362">
    <property type="entry name" value="KDO8P_synth"/>
    <property type="match status" value="1"/>
</dbReference>
<dbReference type="Proteomes" id="UP000885690">
    <property type="component" value="Unassembled WGS sequence"/>
</dbReference>
<dbReference type="GO" id="GO:0008676">
    <property type="term" value="F:3-deoxy-8-phosphooctulonate synthase activity"/>
    <property type="evidence" value="ECO:0007669"/>
    <property type="project" value="UniProtKB-UniRule"/>
</dbReference>
<dbReference type="GO" id="GO:0005737">
    <property type="term" value="C:cytoplasm"/>
    <property type="evidence" value="ECO:0007669"/>
    <property type="project" value="UniProtKB-SubCell"/>
</dbReference>
<evidence type="ECO:0000259" key="9">
    <source>
        <dbReference type="Pfam" id="PF00793"/>
    </source>
</evidence>
<dbReference type="GO" id="GO:0019294">
    <property type="term" value="P:keto-3-deoxy-D-manno-octulosonic acid biosynthetic process"/>
    <property type="evidence" value="ECO:0007669"/>
    <property type="project" value="UniProtKB-UniRule"/>
</dbReference>
<dbReference type="InterPro" id="IPR006218">
    <property type="entry name" value="DAHP1/KDSA"/>
</dbReference>
<protein>
    <recommendedName>
        <fullName evidence="8">2-dehydro-3-deoxyphosphooctonate aldolase</fullName>
        <ecNumber evidence="8">2.5.1.55</ecNumber>
    </recommendedName>
    <alternativeName>
        <fullName evidence="8">3-deoxy-D-manno-octulosonic acid 8-phosphate synthase</fullName>
    </alternativeName>
    <alternativeName>
        <fullName evidence="8">KDO-8-phosphate synthase</fullName>
        <shortName evidence="8">KDO 8-P synthase</shortName>
        <shortName evidence="8">KDOPS</shortName>
    </alternativeName>
    <alternativeName>
        <fullName evidence="8">Phospho-2-dehydro-3-deoxyoctonate aldolase</fullName>
    </alternativeName>
</protein>
<dbReference type="HAMAP" id="MF_00056">
    <property type="entry name" value="KDO8P_synth"/>
    <property type="match status" value="1"/>
</dbReference>
<evidence type="ECO:0000313" key="10">
    <source>
        <dbReference type="EMBL" id="HDD53612.1"/>
    </source>
</evidence>
<organism evidence="10">
    <name type="scientific">Thermosulfidibacter takaii</name>
    <dbReference type="NCBI Taxonomy" id="412593"/>
    <lineage>
        <taxon>Bacteria</taxon>
        <taxon>Pseudomonadati</taxon>
        <taxon>Thermosulfidibacterota</taxon>
        <taxon>Thermosulfidibacteria</taxon>
        <taxon>Thermosulfidibacterales</taxon>
        <taxon>Thermosulfidibacteraceae</taxon>
    </lineage>
</organism>
<gene>
    <name evidence="8" type="primary">kdsA</name>
    <name evidence="10" type="ORF">ENF32_06060</name>
</gene>
<comment type="subcellular location">
    <subcellularLocation>
        <location evidence="1 8">Cytoplasm</location>
    </subcellularLocation>
</comment>
<keyword evidence="6 8" id="KW-0808">Transferase</keyword>
<dbReference type="SUPFAM" id="SSF51569">
    <property type="entry name" value="Aldolase"/>
    <property type="match status" value="1"/>
</dbReference>
<dbReference type="UniPathway" id="UPA00030"/>
<comment type="caution">
    <text evidence="10">The sequence shown here is derived from an EMBL/GenBank/DDBJ whole genome shotgun (WGS) entry which is preliminary data.</text>
</comment>
<keyword evidence="5 8" id="KW-0963">Cytoplasm</keyword>
<keyword evidence="8" id="KW-0448">Lipopolysaccharide biosynthesis</keyword>
<reference evidence="10" key="1">
    <citation type="journal article" date="2020" name="mSystems">
        <title>Genome- and Community-Level Interaction Insights into Carbon Utilization and Element Cycling Functions of Hydrothermarchaeota in Hydrothermal Sediment.</title>
        <authorList>
            <person name="Zhou Z."/>
            <person name="Liu Y."/>
            <person name="Xu W."/>
            <person name="Pan J."/>
            <person name="Luo Z.H."/>
            <person name="Li M."/>
        </authorList>
    </citation>
    <scope>NUCLEOTIDE SEQUENCE [LARGE SCALE GENOMIC DNA]</scope>
    <source>
        <strain evidence="10">HyVt-115</strain>
    </source>
</reference>
<accession>A0A7C0U6V6</accession>
<comment type="catalytic activity">
    <reaction evidence="7 8">
        <text>D-arabinose 5-phosphate + phosphoenolpyruvate + H2O = 3-deoxy-alpha-D-manno-2-octulosonate-8-phosphate + phosphate</text>
        <dbReference type="Rhea" id="RHEA:14053"/>
        <dbReference type="ChEBI" id="CHEBI:15377"/>
        <dbReference type="ChEBI" id="CHEBI:43474"/>
        <dbReference type="ChEBI" id="CHEBI:57693"/>
        <dbReference type="ChEBI" id="CHEBI:58702"/>
        <dbReference type="ChEBI" id="CHEBI:85985"/>
        <dbReference type="EC" id="2.5.1.55"/>
    </reaction>
</comment>
<dbReference type="PANTHER" id="PTHR21057">
    <property type="entry name" value="PHOSPHO-2-DEHYDRO-3-DEOXYHEPTONATE ALDOLASE"/>
    <property type="match status" value="1"/>
</dbReference>
<evidence type="ECO:0000256" key="5">
    <source>
        <dbReference type="ARBA" id="ARBA00022490"/>
    </source>
</evidence>
<feature type="domain" description="DAHP synthetase I/KDSA" evidence="9">
    <location>
        <begin position="9"/>
        <end position="257"/>
    </location>
</feature>
<dbReference type="Gene3D" id="3.20.20.70">
    <property type="entry name" value="Aldolase class I"/>
    <property type="match status" value="1"/>
</dbReference>
<evidence type="ECO:0000256" key="7">
    <source>
        <dbReference type="ARBA" id="ARBA00049112"/>
    </source>
</evidence>
<dbReference type="AlphaFoldDB" id="A0A7C0U6V6"/>